<name>A0AAN6SQ31_9PEZI</name>
<keyword evidence="2" id="KW-0624">Polysaccharide degradation</keyword>
<evidence type="ECO:0000256" key="5">
    <source>
        <dbReference type="ARBA" id="ARBA00023157"/>
    </source>
</evidence>
<evidence type="ECO:0000313" key="8">
    <source>
        <dbReference type="EMBL" id="KAK4038884.1"/>
    </source>
</evidence>
<dbReference type="InterPro" id="IPR011118">
    <property type="entry name" value="Tannase/feruloyl_esterase"/>
</dbReference>
<dbReference type="GO" id="GO:0030600">
    <property type="term" value="F:feruloyl esterase activity"/>
    <property type="evidence" value="ECO:0007669"/>
    <property type="project" value="UniProtKB-EC"/>
</dbReference>
<dbReference type="PANTHER" id="PTHR33938">
    <property type="entry name" value="FERULOYL ESTERASE B-RELATED"/>
    <property type="match status" value="1"/>
</dbReference>
<keyword evidence="9" id="KW-1185">Reference proteome</keyword>
<evidence type="ECO:0000256" key="3">
    <source>
        <dbReference type="ARBA" id="ARBA00022729"/>
    </source>
</evidence>
<sequence>MAHGICRSDNTTASFEERCRRLPASLNIPNTNSTMAEFVAAGTMLDFPNTDPSCGRASQSITVDLCRVIAQVATSARSGIKMEAWLPAEWSGRFLSTGNGGLGGCIQYEDVHYGASLGFATVGTNNGHDGATGQALLYNPDVIEDFAYRALYTGVVIGIDIPSKPWRLPKVQEAQSFAEGFDGIVAGAPAFFFNNLTSWSSYFYPLTGRDTFVPFEVWPAITQDILRQCDHLDGAVDGLLESHDMCDYDPSGLVCLEGQNSSSCLTATQAGTVRSIYCARAQAGEMVMRMYYDVLDDGGWRWA</sequence>
<dbReference type="Pfam" id="PF07519">
    <property type="entry name" value="Tannase"/>
    <property type="match status" value="2"/>
</dbReference>
<comment type="catalytic activity">
    <reaction evidence="6">
        <text>feruloyl-polysaccharide + H2O = ferulate + polysaccharide.</text>
        <dbReference type="EC" id="3.1.1.73"/>
    </reaction>
</comment>
<dbReference type="GO" id="GO:0045493">
    <property type="term" value="P:xylan catabolic process"/>
    <property type="evidence" value="ECO:0007669"/>
    <property type="project" value="UniProtKB-KW"/>
</dbReference>
<keyword evidence="2" id="KW-0119">Carbohydrate metabolism</keyword>
<dbReference type="PANTHER" id="PTHR33938:SF15">
    <property type="entry name" value="FERULOYL ESTERASE B-RELATED"/>
    <property type="match status" value="1"/>
</dbReference>
<organism evidence="8 9">
    <name type="scientific">Parachaetomium inaequale</name>
    <dbReference type="NCBI Taxonomy" id="2588326"/>
    <lineage>
        <taxon>Eukaryota</taxon>
        <taxon>Fungi</taxon>
        <taxon>Dikarya</taxon>
        <taxon>Ascomycota</taxon>
        <taxon>Pezizomycotina</taxon>
        <taxon>Sordariomycetes</taxon>
        <taxon>Sordariomycetidae</taxon>
        <taxon>Sordariales</taxon>
        <taxon>Chaetomiaceae</taxon>
        <taxon>Parachaetomium</taxon>
    </lineage>
</organism>
<dbReference type="EC" id="3.1.1.-" evidence="7"/>
<protein>
    <recommendedName>
        <fullName evidence="7">Carboxylic ester hydrolase</fullName>
        <ecNumber evidence="7">3.1.1.-</ecNumber>
    </recommendedName>
</protein>
<gene>
    <name evidence="8" type="ORF">C8A01DRAFT_17040</name>
</gene>
<evidence type="ECO:0000313" key="9">
    <source>
        <dbReference type="Proteomes" id="UP001303115"/>
    </source>
</evidence>
<evidence type="ECO:0000256" key="2">
    <source>
        <dbReference type="ARBA" id="ARBA00022651"/>
    </source>
</evidence>
<evidence type="ECO:0000256" key="7">
    <source>
        <dbReference type="RuleBase" id="RU361238"/>
    </source>
</evidence>
<dbReference type="Proteomes" id="UP001303115">
    <property type="component" value="Unassembled WGS sequence"/>
</dbReference>
<evidence type="ECO:0000256" key="4">
    <source>
        <dbReference type="ARBA" id="ARBA00022801"/>
    </source>
</evidence>
<keyword evidence="2" id="KW-0858">Xylan degradation</keyword>
<accession>A0AAN6SQ31</accession>
<keyword evidence="5" id="KW-1015">Disulfide bond</keyword>
<dbReference type="AlphaFoldDB" id="A0AAN6SQ31"/>
<keyword evidence="3" id="KW-0732">Signal</keyword>
<comment type="similarity">
    <text evidence="7">Belongs to the tannase family.</text>
</comment>
<comment type="caution">
    <text evidence="8">The sequence shown here is derived from an EMBL/GenBank/DDBJ whole genome shotgun (WGS) entry which is preliminary data.</text>
</comment>
<keyword evidence="1" id="KW-0719">Serine esterase</keyword>
<keyword evidence="4 7" id="KW-0378">Hydrolase</keyword>
<evidence type="ECO:0000256" key="6">
    <source>
        <dbReference type="ARBA" id="ARBA00034075"/>
    </source>
</evidence>
<dbReference type="EMBL" id="MU854416">
    <property type="protein sequence ID" value="KAK4038884.1"/>
    <property type="molecule type" value="Genomic_DNA"/>
</dbReference>
<reference evidence="9" key="1">
    <citation type="journal article" date="2023" name="Mol. Phylogenet. Evol.">
        <title>Genome-scale phylogeny and comparative genomics of the fungal order Sordariales.</title>
        <authorList>
            <person name="Hensen N."/>
            <person name="Bonometti L."/>
            <person name="Westerberg I."/>
            <person name="Brannstrom I.O."/>
            <person name="Guillou S."/>
            <person name="Cros-Aarteil S."/>
            <person name="Calhoun S."/>
            <person name="Haridas S."/>
            <person name="Kuo A."/>
            <person name="Mondo S."/>
            <person name="Pangilinan J."/>
            <person name="Riley R."/>
            <person name="LaButti K."/>
            <person name="Andreopoulos B."/>
            <person name="Lipzen A."/>
            <person name="Chen C."/>
            <person name="Yan M."/>
            <person name="Daum C."/>
            <person name="Ng V."/>
            <person name="Clum A."/>
            <person name="Steindorff A."/>
            <person name="Ohm R.A."/>
            <person name="Martin F."/>
            <person name="Silar P."/>
            <person name="Natvig D.O."/>
            <person name="Lalanne C."/>
            <person name="Gautier V."/>
            <person name="Ament-Velasquez S.L."/>
            <person name="Kruys A."/>
            <person name="Hutchinson M.I."/>
            <person name="Powell A.J."/>
            <person name="Barry K."/>
            <person name="Miller A.N."/>
            <person name="Grigoriev I.V."/>
            <person name="Debuchy R."/>
            <person name="Gladieux P."/>
            <person name="Hiltunen Thoren M."/>
            <person name="Johannesson H."/>
        </authorList>
    </citation>
    <scope>NUCLEOTIDE SEQUENCE [LARGE SCALE GENOMIC DNA]</scope>
    <source>
        <strain evidence="9">CBS 284.82</strain>
    </source>
</reference>
<proteinExistence type="inferred from homology"/>
<evidence type="ECO:0000256" key="1">
    <source>
        <dbReference type="ARBA" id="ARBA00022487"/>
    </source>
</evidence>